<reference evidence="5 6" key="1">
    <citation type="submission" date="2024-02" db="EMBL/GenBank/DDBJ databases">
        <authorList>
            <person name="Chen Y."/>
            <person name="Shah S."/>
            <person name="Dougan E. K."/>
            <person name="Thang M."/>
            <person name="Chan C."/>
        </authorList>
    </citation>
    <scope>NUCLEOTIDE SEQUENCE [LARGE SCALE GENOMIC DNA]</scope>
</reference>
<dbReference type="SMART" id="SM00727">
    <property type="entry name" value="STI1"/>
    <property type="match status" value="1"/>
</dbReference>
<evidence type="ECO:0000256" key="2">
    <source>
        <dbReference type="ARBA" id="ARBA00022803"/>
    </source>
</evidence>
<gene>
    <name evidence="5" type="ORF">SCF082_LOCUS26989</name>
</gene>
<dbReference type="InterPro" id="IPR041243">
    <property type="entry name" value="STI1/HOP_DP"/>
</dbReference>
<feature type="compositionally biased region" description="Acidic residues" evidence="3">
    <location>
        <begin position="656"/>
        <end position="666"/>
    </location>
</feature>
<comment type="caution">
    <text evidence="5">The sequence shown here is derived from an EMBL/GenBank/DDBJ whole genome shotgun (WGS) entry which is preliminary data.</text>
</comment>
<dbReference type="Pfam" id="PF17830">
    <property type="entry name" value="STI1-HOP_DP"/>
    <property type="match status" value="1"/>
</dbReference>
<feature type="compositionally biased region" description="Basic and acidic residues" evidence="3">
    <location>
        <begin position="493"/>
        <end position="523"/>
    </location>
</feature>
<sequence>MGQCAPYFHCGSSFVQDVRSCEGGFHSVTKQHLEAALARFNEVGATSAQSTLKGGEAWNHAFSIAAALLRGLYSHIPRVVRSVEFAEGADCKPHFSKLPTRGKDHQWVCLATLCVKLSQKEVYGEIATRSRIGAYLRLHGEVIFAVLRPPRDLSVAPLVLEVTGFDFTTLPESIKLRQHLKQVLGAEYSRKSATAYYEKHKDELIPLKDSKLRRILASVFEMNSLMSVGIPDWAVGRALWGMLHIWSRAYESFEFWDEGRNGIRVTVACNTSTDPDDQECFQNNRDLFQFQMSTPGDRAFGERFFKSGYNIGFLSFGRMLGLPGANPQVIAKLFSAANTWGPGRSGWQSYDDTWLCTDRKDHLGNVVEEQGRTIWITPGANRIPSTPKQREREDLVSSEVVRADTEVVPAKTLGLRLSGVKAADCDAALKINPDSGKAYRVRGKAHRLLGHWEEAHQDLAESQKLDFDDDTAELQKFVDAKYKKIAERKNRERIKAEKKKEQERKRRKEEAQRAYEEAKKNPDGDGYGGFPGFPGMPGMGGMGGMGGMPGMPGMPGIDPSMLSGIMSDPELMQAFSDPKMAAAMQDIMSNPGNIAKYQNDPDVMNLINKVMGAFSKHGGMPGGMPGGMGGMPGGMGGMPGGMGGTGSASGGPTVEEVPESNVDEVD</sequence>
<proteinExistence type="predicted"/>
<evidence type="ECO:0000256" key="3">
    <source>
        <dbReference type="SAM" id="MobiDB-lite"/>
    </source>
</evidence>
<evidence type="ECO:0000256" key="1">
    <source>
        <dbReference type="ARBA" id="ARBA00022737"/>
    </source>
</evidence>
<feature type="domain" description="STI1" evidence="4">
    <location>
        <begin position="568"/>
        <end position="607"/>
    </location>
</feature>
<name>A0ABP0MCF1_9DINO</name>
<dbReference type="PANTHER" id="PTHR45883">
    <property type="entry name" value="HSC70-INTERACTING PROTEIN"/>
    <property type="match status" value="1"/>
</dbReference>
<keyword evidence="1" id="KW-0677">Repeat</keyword>
<accession>A0ABP0MCF1</accession>
<dbReference type="Gene3D" id="1.25.40.10">
    <property type="entry name" value="Tetratricopeptide repeat domain"/>
    <property type="match status" value="1"/>
</dbReference>
<feature type="region of interest" description="Disordered" evidence="3">
    <location>
        <begin position="637"/>
        <end position="666"/>
    </location>
</feature>
<dbReference type="SUPFAM" id="SSF48452">
    <property type="entry name" value="TPR-like"/>
    <property type="match status" value="1"/>
</dbReference>
<dbReference type="Proteomes" id="UP001642464">
    <property type="component" value="Unassembled WGS sequence"/>
</dbReference>
<dbReference type="InterPro" id="IPR011990">
    <property type="entry name" value="TPR-like_helical_dom_sf"/>
</dbReference>
<feature type="region of interest" description="Disordered" evidence="3">
    <location>
        <begin position="493"/>
        <end position="532"/>
    </location>
</feature>
<organism evidence="5 6">
    <name type="scientific">Durusdinium trenchii</name>
    <dbReference type="NCBI Taxonomy" id="1381693"/>
    <lineage>
        <taxon>Eukaryota</taxon>
        <taxon>Sar</taxon>
        <taxon>Alveolata</taxon>
        <taxon>Dinophyceae</taxon>
        <taxon>Suessiales</taxon>
        <taxon>Symbiodiniaceae</taxon>
        <taxon>Durusdinium</taxon>
    </lineage>
</organism>
<evidence type="ECO:0000313" key="5">
    <source>
        <dbReference type="EMBL" id="CAK9048457.1"/>
    </source>
</evidence>
<evidence type="ECO:0000259" key="4">
    <source>
        <dbReference type="SMART" id="SM00727"/>
    </source>
</evidence>
<feature type="compositionally biased region" description="Gly residues" evidence="3">
    <location>
        <begin position="637"/>
        <end position="649"/>
    </location>
</feature>
<keyword evidence="2" id="KW-0802">TPR repeat</keyword>
<dbReference type="PANTHER" id="PTHR45883:SF2">
    <property type="entry name" value="HSC70-INTERACTING PROTEIN"/>
    <property type="match status" value="1"/>
</dbReference>
<evidence type="ECO:0000313" key="6">
    <source>
        <dbReference type="Proteomes" id="UP001642464"/>
    </source>
</evidence>
<dbReference type="InterPro" id="IPR006636">
    <property type="entry name" value="STI1_HS-bd"/>
</dbReference>
<protein>
    <submittedName>
        <fullName evidence="5">Hsc70-interacting protein (Hip) (Protein FAM10A1) (Protein ST13 homolog)</fullName>
    </submittedName>
</protein>
<dbReference type="EMBL" id="CAXAMM010020713">
    <property type="protein sequence ID" value="CAK9048457.1"/>
    <property type="molecule type" value="Genomic_DNA"/>
</dbReference>
<keyword evidence="6" id="KW-1185">Reference proteome</keyword>
<dbReference type="Gene3D" id="1.10.260.100">
    <property type="match status" value="1"/>
</dbReference>